<keyword evidence="1" id="KW-0812">Transmembrane</keyword>
<dbReference type="EMBL" id="RXHU01000109">
    <property type="protein sequence ID" value="RTE02983.1"/>
    <property type="molecule type" value="Genomic_DNA"/>
</dbReference>
<evidence type="ECO:0000256" key="1">
    <source>
        <dbReference type="SAM" id="Phobius"/>
    </source>
</evidence>
<dbReference type="AlphaFoldDB" id="A0A3S0C6G9"/>
<feature type="transmembrane region" description="Helical" evidence="1">
    <location>
        <begin position="31"/>
        <end position="50"/>
    </location>
</feature>
<dbReference type="RefSeq" id="WP_126144628.1">
    <property type="nucleotide sequence ID" value="NZ_RXHU01000109.1"/>
</dbReference>
<name>A0A3S0C6G9_9BACL</name>
<reference evidence="2 3" key="1">
    <citation type="submission" date="2018-12" db="EMBL/GenBank/DDBJ databases">
        <title>Bacillus ochoae sp. nov., Paenibacillus whitsoniae sp. nov., Paenibacillus spiritus sp. nov. Isolated from the Mars Exploration Rover during spacecraft assembly.</title>
        <authorList>
            <person name="Seuylemezian A."/>
            <person name="Vaishampayan P."/>
        </authorList>
    </citation>
    <scope>NUCLEOTIDE SEQUENCE [LARGE SCALE GENOMIC DNA]</scope>
    <source>
        <strain evidence="2 3">MER 54</strain>
    </source>
</reference>
<comment type="caution">
    <text evidence="2">The sequence shown here is derived from an EMBL/GenBank/DDBJ whole genome shotgun (WGS) entry which is preliminary data.</text>
</comment>
<accession>A0A3S0C6G9</accession>
<keyword evidence="3" id="KW-1185">Reference proteome</keyword>
<organism evidence="2 3">
    <name type="scientific">Paenibacillus whitsoniae</name>
    <dbReference type="NCBI Taxonomy" id="2496558"/>
    <lineage>
        <taxon>Bacteria</taxon>
        <taxon>Bacillati</taxon>
        <taxon>Bacillota</taxon>
        <taxon>Bacilli</taxon>
        <taxon>Bacillales</taxon>
        <taxon>Paenibacillaceae</taxon>
        <taxon>Paenibacillus</taxon>
    </lineage>
</organism>
<proteinExistence type="predicted"/>
<keyword evidence="1" id="KW-0472">Membrane</keyword>
<dbReference type="OrthoDB" id="2112909at2"/>
<evidence type="ECO:0000313" key="3">
    <source>
        <dbReference type="Proteomes" id="UP000276128"/>
    </source>
</evidence>
<protein>
    <submittedName>
        <fullName evidence="2">Uncharacterized protein</fullName>
    </submittedName>
</protein>
<keyword evidence="1" id="KW-1133">Transmembrane helix</keyword>
<dbReference type="Proteomes" id="UP000276128">
    <property type="component" value="Unassembled WGS sequence"/>
</dbReference>
<evidence type="ECO:0000313" key="2">
    <source>
        <dbReference type="EMBL" id="RTE02983.1"/>
    </source>
</evidence>
<gene>
    <name evidence="2" type="ORF">EJQ19_28510</name>
</gene>
<sequence>MAGFISVLALAAGAYWLEAPRMLRNKQMKEFVVFMTLLLTATALDCAMSLKVKLPNPFELMDAIMHWK</sequence>